<gene>
    <name evidence="1" type="ORF">H312_02455</name>
</gene>
<reference evidence="2" key="1">
    <citation type="submission" date="2013-02" db="EMBL/GenBank/DDBJ databases">
        <authorList>
            <consortium name="The Broad Institute Genome Sequencing Platform"/>
            <person name="Cuomo C."/>
            <person name="Becnel J."/>
            <person name="Sanscrainte N."/>
            <person name="Walker B."/>
            <person name="Young S.K."/>
            <person name="Zeng Q."/>
            <person name="Gargeya S."/>
            <person name="Fitzgerald M."/>
            <person name="Haas B."/>
            <person name="Abouelleil A."/>
            <person name="Alvarado L."/>
            <person name="Arachchi H.M."/>
            <person name="Berlin A.M."/>
            <person name="Chapman S.B."/>
            <person name="Dewar J."/>
            <person name="Goldberg J."/>
            <person name="Griggs A."/>
            <person name="Gujja S."/>
            <person name="Hansen M."/>
            <person name="Howarth C."/>
            <person name="Imamovic A."/>
            <person name="Larimer J."/>
            <person name="McCowan C."/>
            <person name="Murphy C."/>
            <person name="Neiman D."/>
            <person name="Pearson M."/>
            <person name="Priest M."/>
            <person name="Roberts A."/>
            <person name="Saif S."/>
            <person name="Shea T."/>
            <person name="Sisk P."/>
            <person name="Sykes S."/>
            <person name="Wortman J."/>
            <person name="Nusbaum C."/>
            <person name="Birren B."/>
        </authorList>
    </citation>
    <scope>NUCLEOTIDE SEQUENCE [LARGE SCALE GENOMIC DNA]</scope>
    <source>
        <strain evidence="2">PRA339</strain>
    </source>
</reference>
<protein>
    <submittedName>
        <fullName evidence="1">Uncharacterized protein</fullName>
    </submittedName>
</protein>
<proteinExistence type="predicted"/>
<organism evidence="1 2">
    <name type="scientific">Anncaliia algerae PRA339</name>
    <dbReference type="NCBI Taxonomy" id="1288291"/>
    <lineage>
        <taxon>Eukaryota</taxon>
        <taxon>Fungi</taxon>
        <taxon>Fungi incertae sedis</taxon>
        <taxon>Microsporidia</taxon>
        <taxon>Tubulinosematoidea</taxon>
        <taxon>Tubulinosematidae</taxon>
        <taxon>Anncaliia</taxon>
    </lineage>
</organism>
<dbReference type="HOGENOM" id="CLU_2372349_0_0_1"/>
<reference evidence="1 2" key="2">
    <citation type="submission" date="2014-03" db="EMBL/GenBank/DDBJ databases">
        <title>The Genome Sequence of Anncaliia algerae insect isolate PRA339.</title>
        <authorList>
            <consortium name="The Broad Institute Genome Sequencing Platform"/>
            <consortium name="The Broad Institute Genome Sequencing Center for Infectious Disease"/>
            <person name="Cuomo C."/>
            <person name="Becnel J."/>
            <person name="Sanscrainte N."/>
            <person name="Walker B."/>
            <person name="Young S.K."/>
            <person name="Zeng Q."/>
            <person name="Gargeya S."/>
            <person name="Fitzgerald M."/>
            <person name="Haas B."/>
            <person name="Abouelleil A."/>
            <person name="Alvarado L."/>
            <person name="Arachchi H.M."/>
            <person name="Berlin A.M."/>
            <person name="Chapman S.B."/>
            <person name="Dewar J."/>
            <person name="Goldberg J."/>
            <person name="Griggs A."/>
            <person name="Gujja S."/>
            <person name="Hansen M."/>
            <person name="Howarth C."/>
            <person name="Imamovic A."/>
            <person name="Larimer J."/>
            <person name="McCowan C."/>
            <person name="Murphy C."/>
            <person name="Neiman D."/>
            <person name="Pearson M."/>
            <person name="Priest M."/>
            <person name="Roberts A."/>
            <person name="Saif S."/>
            <person name="Shea T."/>
            <person name="Sisk P."/>
            <person name="Sykes S."/>
            <person name="Wortman J."/>
            <person name="Nusbaum C."/>
            <person name="Birren B."/>
        </authorList>
    </citation>
    <scope>NUCLEOTIDE SEQUENCE [LARGE SCALE GENOMIC DNA]</scope>
    <source>
        <strain evidence="1 2">PRA339</strain>
    </source>
</reference>
<dbReference type="AlphaFoldDB" id="A0A059EYP6"/>
<keyword evidence="2" id="KW-1185">Reference proteome</keyword>
<sequence length="95" mass="11055">MNHKKFIKNLVLSLIGDFREGSNLRYGPSLTSDAEDRLDGKLHILKVSSNEKTMIAWYAQTENYLEEERQQFTFVQSATDDHIFMLENVSKNTTR</sequence>
<accession>A0A059EYP6</accession>
<dbReference type="OrthoDB" id="7681398at2759"/>
<dbReference type="VEuPathDB" id="MicrosporidiaDB:H312_02455"/>
<dbReference type="EMBL" id="KK365200">
    <property type="protein sequence ID" value="KCZ80153.1"/>
    <property type="molecule type" value="Genomic_DNA"/>
</dbReference>
<name>A0A059EYP6_9MICR</name>
<dbReference type="Proteomes" id="UP000030655">
    <property type="component" value="Unassembled WGS sequence"/>
</dbReference>
<evidence type="ECO:0000313" key="2">
    <source>
        <dbReference type="Proteomes" id="UP000030655"/>
    </source>
</evidence>
<evidence type="ECO:0000313" key="1">
    <source>
        <dbReference type="EMBL" id="KCZ80153.1"/>
    </source>
</evidence>